<keyword evidence="1" id="KW-0433">Leucine-rich repeat</keyword>
<dbReference type="SUPFAM" id="SSF52200">
    <property type="entry name" value="Toll/Interleukin receptor TIR domain"/>
    <property type="match status" value="1"/>
</dbReference>
<dbReference type="PRINTS" id="PR00364">
    <property type="entry name" value="DISEASERSIST"/>
</dbReference>
<dbReference type="InterPro" id="IPR058192">
    <property type="entry name" value="WHD_ROQ1-like"/>
</dbReference>
<dbReference type="SMART" id="SM00255">
    <property type="entry name" value="TIR"/>
    <property type="match status" value="1"/>
</dbReference>
<dbReference type="Proteomes" id="UP000694853">
    <property type="component" value="Unplaced"/>
</dbReference>
<name>A0A8B8LKD2_ABRPR</name>
<keyword evidence="4" id="KW-0520">NAD</keyword>
<dbReference type="SUPFAM" id="SSF46785">
    <property type="entry name" value="Winged helix' DNA-binding domain"/>
    <property type="match status" value="1"/>
</dbReference>
<dbReference type="Pfam" id="PF00931">
    <property type="entry name" value="NB-ARC"/>
    <property type="match status" value="1"/>
</dbReference>
<dbReference type="InterPro" id="IPR058546">
    <property type="entry name" value="RPS4B/Roq1-like_LRR"/>
</dbReference>
<dbReference type="InterPro" id="IPR002182">
    <property type="entry name" value="NB-ARC"/>
</dbReference>
<dbReference type="FunFam" id="3.40.50.10140:FF:000007">
    <property type="entry name" value="Disease resistance protein (TIR-NBS-LRR class)"/>
    <property type="match status" value="1"/>
</dbReference>
<dbReference type="Gene3D" id="3.40.50.300">
    <property type="entry name" value="P-loop containing nucleotide triphosphate hydrolases"/>
    <property type="match status" value="1"/>
</dbReference>
<dbReference type="PROSITE" id="PS50104">
    <property type="entry name" value="TIR"/>
    <property type="match status" value="1"/>
</dbReference>
<dbReference type="Gene3D" id="3.40.50.10140">
    <property type="entry name" value="Toll/interleukin-1 receptor homology (TIR) domain"/>
    <property type="match status" value="1"/>
</dbReference>
<dbReference type="InterPro" id="IPR042197">
    <property type="entry name" value="Apaf_helical"/>
</dbReference>
<dbReference type="SUPFAM" id="SSF52058">
    <property type="entry name" value="L domain-like"/>
    <property type="match status" value="1"/>
</dbReference>
<reference evidence="6" key="1">
    <citation type="journal article" date="2019" name="Toxins">
        <title>Detection of Abrin-Like and Prepropulchellin-Like Toxin Genes and Transcripts Using Whole Genome Sequencing and Full-Length Transcript Sequencing of Abrus precatorius.</title>
        <authorList>
            <person name="Hovde B.T."/>
            <person name="Daligault H.E."/>
            <person name="Hanschen E.R."/>
            <person name="Kunde Y.A."/>
            <person name="Johnson M.B."/>
            <person name="Starkenburg S.R."/>
            <person name="Johnson S.L."/>
        </authorList>
    </citation>
    <scope>NUCLEOTIDE SEQUENCE [LARGE SCALE GENOMIC DNA]</scope>
</reference>
<evidence type="ECO:0000256" key="3">
    <source>
        <dbReference type="ARBA" id="ARBA00022821"/>
    </source>
</evidence>
<dbReference type="SUPFAM" id="SSF52540">
    <property type="entry name" value="P-loop containing nucleoside triphosphate hydrolases"/>
    <property type="match status" value="1"/>
</dbReference>
<dbReference type="KEGG" id="aprc:113865112"/>
<dbReference type="PANTHER" id="PTHR11017">
    <property type="entry name" value="LEUCINE-RICH REPEAT-CONTAINING PROTEIN"/>
    <property type="match status" value="1"/>
</dbReference>
<evidence type="ECO:0000256" key="4">
    <source>
        <dbReference type="ARBA" id="ARBA00023027"/>
    </source>
</evidence>
<keyword evidence="3" id="KW-0611">Plant defense</keyword>
<evidence type="ECO:0000313" key="6">
    <source>
        <dbReference type="Proteomes" id="UP000694853"/>
    </source>
</evidence>
<dbReference type="Pfam" id="PF01582">
    <property type="entry name" value="TIR"/>
    <property type="match status" value="1"/>
</dbReference>
<evidence type="ECO:0000256" key="1">
    <source>
        <dbReference type="ARBA" id="ARBA00022614"/>
    </source>
</evidence>
<keyword evidence="2" id="KW-0677">Repeat</keyword>
<dbReference type="InterPro" id="IPR000157">
    <property type="entry name" value="TIR_dom"/>
</dbReference>
<feature type="domain" description="TIR" evidence="5">
    <location>
        <begin position="10"/>
        <end position="176"/>
    </location>
</feature>
<dbReference type="RefSeq" id="XP_027355279.1">
    <property type="nucleotide sequence ID" value="XM_027499478.1"/>
</dbReference>
<dbReference type="Gene3D" id="3.80.10.10">
    <property type="entry name" value="Ribonuclease Inhibitor"/>
    <property type="match status" value="2"/>
</dbReference>
<dbReference type="GO" id="GO:0043531">
    <property type="term" value="F:ADP binding"/>
    <property type="evidence" value="ECO:0007669"/>
    <property type="project" value="InterPro"/>
</dbReference>
<dbReference type="InterPro" id="IPR044974">
    <property type="entry name" value="Disease_R_plants"/>
</dbReference>
<dbReference type="GO" id="GO:0007165">
    <property type="term" value="P:signal transduction"/>
    <property type="evidence" value="ECO:0007669"/>
    <property type="project" value="InterPro"/>
</dbReference>
<dbReference type="Gene3D" id="1.10.8.430">
    <property type="entry name" value="Helical domain of apoptotic protease-activating factors"/>
    <property type="match status" value="1"/>
</dbReference>
<dbReference type="InterPro" id="IPR032675">
    <property type="entry name" value="LRR_dom_sf"/>
</dbReference>
<dbReference type="GeneID" id="113865112"/>
<dbReference type="PANTHER" id="PTHR11017:SF587">
    <property type="entry name" value="NB-ARC DOMAIN PROTEIN"/>
    <property type="match status" value="1"/>
</dbReference>
<evidence type="ECO:0000256" key="2">
    <source>
        <dbReference type="ARBA" id="ARBA00022737"/>
    </source>
</evidence>
<dbReference type="Pfam" id="PF23286">
    <property type="entry name" value="LRR_13"/>
    <property type="match status" value="1"/>
</dbReference>
<dbReference type="AlphaFoldDB" id="A0A8B8LKD2"/>
<proteinExistence type="predicted"/>
<organism evidence="6 7">
    <name type="scientific">Abrus precatorius</name>
    <name type="common">Indian licorice</name>
    <name type="synonym">Glycine abrus</name>
    <dbReference type="NCBI Taxonomy" id="3816"/>
    <lineage>
        <taxon>Eukaryota</taxon>
        <taxon>Viridiplantae</taxon>
        <taxon>Streptophyta</taxon>
        <taxon>Embryophyta</taxon>
        <taxon>Tracheophyta</taxon>
        <taxon>Spermatophyta</taxon>
        <taxon>Magnoliopsida</taxon>
        <taxon>eudicotyledons</taxon>
        <taxon>Gunneridae</taxon>
        <taxon>Pentapetalae</taxon>
        <taxon>rosids</taxon>
        <taxon>fabids</taxon>
        <taxon>Fabales</taxon>
        <taxon>Fabaceae</taxon>
        <taxon>Papilionoideae</taxon>
        <taxon>50 kb inversion clade</taxon>
        <taxon>NPAAA clade</taxon>
        <taxon>indigoferoid/millettioid clade</taxon>
        <taxon>Abreae</taxon>
        <taxon>Abrus</taxon>
    </lineage>
</organism>
<accession>A0A8B8LKD2</accession>
<keyword evidence="6" id="KW-1185">Reference proteome</keyword>
<dbReference type="OrthoDB" id="1645191at2759"/>
<sequence>MATGRTVQTHYYDVFLSFRGEDTRHLFTKNLYDALRRKGINTFIDDRKLGKGKKISATLLKAIERSRLSLVVFSENYATSTWCLDELVKIVECKEQKNQPLCPIFYKVDPSDVRLQRNSYGVAMATLEHRFRHDLQKVNKWRFALSQAATFSGWHFQHGDEFMFIERIAEQIFKTLPPKRTHISEHIVGLKFPMEEVKSLLDSVSESDNNVCMLGIHGAGGIGKTTLAKALYHSTFHQFEGSCFLFDVREISKQYKGLVRLQQSLLSEILEETKIKVGSVDEGISKIKHRLCHKRILLVLDDVDDVEQLEKLAGKCDWFGSGSRIIITARDKHLLTSPHVNRTYQMKGLNDHDALELFSWHAFNMTQPASGYEEMSNYVVSYAQGLPLVLEVIGSNLTHKSLEAWKCILKQYESIPDRNVLDILKISYDNLEDNAKCIFLDIACFFKRRPLEFVEEILDASGFGAKFYIEVLVDKYLLSVNGFGCLWMHDLIQEMGKDIVRMEAPSEPGQRSRLWCHDDICRILHENSGSRNIEGMMLDPPENEEVEWNGTSFEKINNLRILIVRNTCFSTAPKHLPNNLRLLDWEGYPSTSLPQGFYPRNIVVLKLRHSLFRLQEPLKRFEYLTDMYFSHCEFITQIPDVSGAPNLRELVFKDCCNVTKIHNSVGSLSRLIQLDVSGCTKLITFPHKIKMASLEMLDLTGCKSLNYFPNIIGKMDALKTILAEDTGIKELPHSIGNLSGLELLDMNCCKNLRHLPSSLFMLQNLGWLLLGDSRPRSRKSFRKSMQENHMVVAGRPNLQFLNLENCGILDEDLHLVLDIFSKLQGLFLSGNDFVSLPECIKECANLLELDVTGCKKLQDIPQLPSNLKIIKAENCTSLTTESSGWLWSQAMNEVRDLLIKMPETSIPDWFDHRCEDGAVSFCTRGKFPSMALAFVLGHGNVKTEDDRECHVEVYVRINGREVHRKNSPSHLHCPIIEGNLLLWDLRQIFREAEWESLGALPMHDWNDVEIQAVCDSTDFTIRSSGVYVYKQQINMEDIQFKSPKSINSTGFCLTSTSIARNVLKRKS</sequence>
<dbReference type="InterPro" id="IPR035897">
    <property type="entry name" value="Toll_tir_struct_dom_sf"/>
</dbReference>
<evidence type="ECO:0000259" key="5">
    <source>
        <dbReference type="PROSITE" id="PS50104"/>
    </source>
</evidence>
<dbReference type="GO" id="GO:0006952">
    <property type="term" value="P:defense response"/>
    <property type="evidence" value="ECO:0007669"/>
    <property type="project" value="UniProtKB-KW"/>
</dbReference>
<gene>
    <name evidence="7" type="primary">LOC113865112</name>
</gene>
<dbReference type="InterPro" id="IPR027417">
    <property type="entry name" value="P-loop_NTPase"/>
</dbReference>
<reference evidence="7" key="2">
    <citation type="submission" date="2025-08" db="UniProtKB">
        <authorList>
            <consortium name="RefSeq"/>
        </authorList>
    </citation>
    <scope>IDENTIFICATION</scope>
    <source>
        <tissue evidence="7">Young leaves</tissue>
    </source>
</reference>
<dbReference type="InterPro" id="IPR036390">
    <property type="entry name" value="WH_DNA-bd_sf"/>
</dbReference>
<protein>
    <submittedName>
        <fullName evidence="7">TMV resistance protein N-like</fullName>
    </submittedName>
</protein>
<evidence type="ECO:0000313" key="7">
    <source>
        <dbReference type="RefSeq" id="XP_027355279.1"/>
    </source>
</evidence>
<dbReference type="Pfam" id="PF23282">
    <property type="entry name" value="WHD_ROQ1"/>
    <property type="match status" value="1"/>
</dbReference>